<feature type="binding site" evidence="9">
    <location>
        <position position="275"/>
    </location>
    <ligand>
        <name>Mn(2+)</name>
        <dbReference type="ChEBI" id="CHEBI:29035"/>
        <label>1</label>
    </ligand>
</feature>
<dbReference type="Pfam" id="PF00883">
    <property type="entry name" value="Peptidase_M17"/>
    <property type="match status" value="1"/>
</dbReference>
<dbReference type="InterPro" id="IPR011356">
    <property type="entry name" value="Leucine_aapep/pepB"/>
</dbReference>
<dbReference type="SUPFAM" id="SSF53187">
    <property type="entry name" value="Zn-dependent exopeptidases"/>
    <property type="match status" value="1"/>
</dbReference>
<evidence type="ECO:0000256" key="5">
    <source>
        <dbReference type="ARBA" id="ARBA00022670"/>
    </source>
</evidence>
<gene>
    <name evidence="9" type="primary">pepA</name>
    <name evidence="11" type="ORF">B9G39_05505</name>
</gene>
<dbReference type="Gene3D" id="3.40.220.10">
    <property type="entry name" value="Leucine Aminopeptidase, subunit E, domain 1"/>
    <property type="match status" value="1"/>
</dbReference>
<dbReference type="InterPro" id="IPR023042">
    <property type="entry name" value="Peptidase_M17_leu_NH2_pept"/>
</dbReference>
<evidence type="ECO:0000256" key="1">
    <source>
        <dbReference type="ARBA" id="ARBA00000135"/>
    </source>
</evidence>
<feature type="binding site" evidence="9">
    <location>
        <position position="354"/>
    </location>
    <ligand>
        <name>Mn(2+)</name>
        <dbReference type="ChEBI" id="CHEBI:29035"/>
        <label>1</label>
    </ligand>
</feature>
<dbReference type="CDD" id="cd00433">
    <property type="entry name" value="Peptidase_M17"/>
    <property type="match status" value="1"/>
</dbReference>
<evidence type="ECO:0000256" key="8">
    <source>
        <dbReference type="ARBA" id="ARBA00023211"/>
    </source>
</evidence>
<name>A0A4V1IN95_9GAMM</name>
<dbReference type="InterPro" id="IPR000819">
    <property type="entry name" value="Peptidase_M17_C"/>
</dbReference>
<comment type="subcellular location">
    <subcellularLocation>
        <location evidence="9">Cytoplasm</location>
    </subcellularLocation>
</comment>
<keyword evidence="6 9" id="KW-0479">Metal-binding</keyword>
<dbReference type="PANTHER" id="PTHR11963">
    <property type="entry name" value="LEUCINE AMINOPEPTIDASE-RELATED"/>
    <property type="match status" value="1"/>
</dbReference>
<dbReference type="GO" id="GO:0030145">
    <property type="term" value="F:manganese ion binding"/>
    <property type="evidence" value="ECO:0007669"/>
    <property type="project" value="UniProtKB-UniRule"/>
</dbReference>
<feature type="binding site" evidence="9">
    <location>
        <position position="270"/>
    </location>
    <ligand>
        <name>Mn(2+)</name>
        <dbReference type="ChEBI" id="CHEBI:29035"/>
        <label>2</label>
    </ligand>
</feature>
<evidence type="ECO:0000259" key="10">
    <source>
        <dbReference type="PROSITE" id="PS00631"/>
    </source>
</evidence>
<feature type="binding site" evidence="9">
    <location>
        <position position="352"/>
    </location>
    <ligand>
        <name>Mn(2+)</name>
        <dbReference type="ChEBI" id="CHEBI:29035"/>
        <label>1</label>
    </ligand>
</feature>
<comment type="cofactor">
    <cofactor evidence="9">
        <name>Mn(2+)</name>
        <dbReference type="ChEBI" id="CHEBI:29035"/>
    </cofactor>
    <text evidence="9">Binds 2 manganese ions per subunit.</text>
</comment>
<dbReference type="SUPFAM" id="SSF52949">
    <property type="entry name" value="Macro domain-like"/>
    <property type="match status" value="1"/>
</dbReference>
<feature type="domain" description="Cytosol aminopeptidase" evidence="10">
    <location>
        <begin position="350"/>
        <end position="357"/>
    </location>
</feature>
<dbReference type="InterPro" id="IPR008283">
    <property type="entry name" value="Peptidase_M17_N"/>
</dbReference>
<evidence type="ECO:0000256" key="3">
    <source>
        <dbReference type="ARBA" id="ARBA00009528"/>
    </source>
</evidence>
<dbReference type="RefSeq" id="WP_094786366.1">
    <property type="nucleotide sequence ID" value="NZ_NDXW01000001.1"/>
</dbReference>
<dbReference type="NCBIfam" id="NF002077">
    <property type="entry name" value="PRK00913.2-4"/>
    <property type="match status" value="1"/>
</dbReference>
<dbReference type="GO" id="GO:0006508">
    <property type="term" value="P:proteolysis"/>
    <property type="evidence" value="ECO:0007669"/>
    <property type="project" value="UniProtKB-KW"/>
</dbReference>
<evidence type="ECO:0000256" key="4">
    <source>
        <dbReference type="ARBA" id="ARBA00022438"/>
    </source>
</evidence>
<comment type="function">
    <text evidence="9">Presumably involved in the processing and regular turnover of intracellular proteins. Catalyzes the removal of unsubstituted N-terminal amino acids from various peptides.</text>
</comment>
<keyword evidence="4 9" id="KW-0031">Aminopeptidase</keyword>
<organism evidence="11 12">
    <name type="scientific">Zooshikella ganghwensis</name>
    <dbReference type="NCBI Taxonomy" id="202772"/>
    <lineage>
        <taxon>Bacteria</taxon>
        <taxon>Pseudomonadati</taxon>
        <taxon>Pseudomonadota</taxon>
        <taxon>Gammaproteobacteria</taxon>
        <taxon>Oceanospirillales</taxon>
        <taxon>Zooshikellaceae</taxon>
        <taxon>Zooshikella</taxon>
    </lineage>
</organism>
<dbReference type="PRINTS" id="PR00481">
    <property type="entry name" value="LAMNOPPTDASE"/>
</dbReference>
<comment type="similarity">
    <text evidence="3 9">Belongs to the peptidase M17 family.</text>
</comment>
<comment type="catalytic activity">
    <reaction evidence="1 9">
        <text>Release of an N-terminal amino acid, Xaa-|-Yaa-, in which Xaa is preferably Leu, but may be other amino acids including Pro although not Arg or Lys, and Yaa may be Pro. Amino acid amides and methyl esters are also readily hydrolyzed, but rates on arylamides are exceedingly low.</text>
        <dbReference type="EC" id="3.4.11.1"/>
    </reaction>
</comment>
<keyword evidence="5 9" id="KW-0645">Protease</keyword>
<feature type="binding site" evidence="9">
    <location>
        <position position="293"/>
    </location>
    <ligand>
        <name>Mn(2+)</name>
        <dbReference type="ChEBI" id="CHEBI:29035"/>
        <label>2</label>
    </ligand>
</feature>
<comment type="catalytic activity">
    <reaction evidence="2 9">
        <text>Release of an N-terminal amino acid, preferentially leucine, but not glutamic or aspartic acids.</text>
        <dbReference type="EC" id="3.4.11.10"/>
    </reaction>
</comment>
<keyword evidence="8 9" id="KW-0464">Manganese</keyword>
<feature type="active site" evidence="9">
    <location>
        <position position="356"/>
    </location>
</feature>
<dbReference type="EC" id="3.4.11.1" evidence="9"/>
<proteinExistence type="inferred from homology"/>
<dbReference type="HAMAP" id="MF_00181">
    <property type="entry name" value="Cytosol_peptidase_M17"/>
    <property type="match status" value="1"/>
</dbReference>
<dbReference type="PROSITE" id="PS00631">
    <property type="entry name" value="CYTOSOL_AP"/>
    <property type="match status" value="1"/>
</dbReference>
<dbReference type="EC" id="3.4.11.10" evidence="9"/>
<feature type="binding site" evidence="9">
    <location>
        <position position="275"/>
    </location>
    <ligand>
        <name>Mn(2+)</name>
        <dbReference type="ChEBI" id="CHEBI:29035"/>
        <label>2</label>
    </ligand>
</feature>
<dbReference type="Proteomes" id="UP000257039">
    <property type="component" value="Unassembled WGS sequence"/>
</dbReference>
<evidence type="ECO:0000256" key="6">
    <source>
        <dbReference type="ARBA" id="ARBA00022723"/>
    </source>
</evidence>
<evidence type="ECO:0000256" key="7">
    <source>
        <dbReference type="ARBA" id="ARBA00022801"/>
    </source>
</evidence>
<dbReference type="NCBIfam" id="NF002074">
    <property type="entry name" value="PRK00913.1-4"/>
    <property type="match status" value="1"/>
</dbReference>
<dbReference type="PANTHER" id="PTHR11963:SF23">
    <property type="entry name" value="CYTOSOL AMINOPEPTIDASE"/>
    <property type="match status" value="1"/>
</dbReference>
<dbReference type="GO" id="GO:0005737">
    <property type="term" value="C:cytoplasm"/>
    <property type="evidence" value="ECO:0007669"/>
    <property type="project" value="UniProtKB-SubCell"/>
</dbReference>
<comment type="caution">
    <text evidence="11">The sequence shown here is derived from an EMBL/GenBank/DDBJ whole genome shotgun (WGS) entry which is preliminary data.</text>
</comment>
<evidence type="ECO:0000256" key="2">
    <source>
        <dbReference type="ARBA" id="ARBA00000967"/>
    </source>
</evidence>
<feature type="binding site" evidence="9">
    <location>
        <position position="354"/>
    </location>
    <ligand>
        <name>Mn(2+)</name>
        <dbReference type="ChEBI" id="CHEBI:29035"/>
        <label>2</label>
    </ligand>
</feature>
<evidence type="ECO:0000313" key="11">
    <source>
        <dbReference type="EMBL" id="RDH42951.1"/>
    </source>
</evidence>
<dbReference type="Gene3D" id="3.40.630.10">
    <property type="entry name" value="Zn peptidases"/>
    <property type="match status" value="1"/>
</dbReference>
<dbReference type="Pfam" id="PF02789">
    <property type="entry name" value="Peptidase_M17_N"/>
    <property type="match status" value="1"/>
</dbReference>
<dbReference type="InterPro" id="IPR043472">
    <property type="entry name" value="Macro_dom-like"/>
</dbReference>
<sequence>MDFVTKSTHPSEQNTDCLVTAVFANRSLSTTGEALDQASEGFLSQVLKQGDMTGKPGEVLLLPHVPNITAKRVLLVGAGKAESLTPKKFFSIVNSAINTLLNTASKNAVITLAEDLSVAGHDAYWKTRHIIQAIGQQSYSFDQFKTDKKALKKYALTKVTFCHSDKDEQQSLKQACLHGKALIKGIYKAKDLGNLPANVCTPRYLAKEAKALEKDFNNVKATALTEKEIKALNMGAFLSVTAGTEEPPRLIVVEYNGGKKNQAPYVLVGKGITFDSGGISLKPAANMDEMKYDMCGAASVMGTLRTIVELQLPINVVGIIAAAENLPSGKATKPGDIVTSMAGLTIEILNTDAEGRLVLCDALTYAERFKPAAVIDIATLTGACVVALGAHTSALCSNNDELANQLLDASQTAYDRAWQLPLWEDYQEQLDSPFADMANIGGPKAGTITAACFLSRFTKSYPWAHLDIAGVAWTSGEKKNASGRPVPLLTQYLIDQAN</sequence>
<dbReference type="AlphaFoldDB" id="A0A4V1IN95"/>
<dbReference type="NCBIfam" id="NF002073">
    <property type="entry name" value="PRK00913.1-2"/>
    <property type="match status" value="1"/>
</dbReference>
<dbReference type="NCBIfam" id="NF002083">
    <property type="entry name" value="PRK00913.3-5"/>
    <property type="match status" value="1"/>
</dbReference>
<reference evidence="11 12" key="1">
    <citation type="submission" date="2017-04" db="EMBL/GenBank/DDBJ databases">
        <title>Draft genome sequence of Zooshikella ganghwensis VG4 isolated from Red Sea sediments.</title>
        <authorList>
            <person name="Rehman Z."/>
            <person name="Alam I."/>
            <person name="Kamau A."/>
            <person name="Bajic V."/>
            <person name="Leiknes T."/>
        </authorList>
    </citation>
    <scope>NUCLEOTIDE SEQUENCE [LARGE SCALE GENOMIC DNA]</scope>
    <source>
        <strain evidence="11 12">VG4</strain>
    </source>
</reference>
<keyword evidence="7 9" id="KW-0378">Hydrolase</keyword>
<feature type="active site" evidence="9">
    <location>
        <position position="282"/>
    </location>
</feature>
<protein>
    <recommendedName>
        <fullName evidence="9">Probable cytosol aminopeptidase</fullName>
        <ecNumber evidence="9">3.4.11.1</ecNumber>
    </recommendedName>
    <alternativeName>
        <fullName evidence="9">Leucine aminopeptidase</fullName>
        <shortName evidence="9">LAP</shortName>
        <ecNumber evidence="9">3.4.11.10</ecNumber>
    </alternativeName>
    <alternativeName>
        <fullName evidence="9">Leucyl aminopeptidase</fullName>
    </alternativeName>
</protein>
<evidence type="ECO:0000313" key="12">
    <source>
        <dbReference type="Proteomes" id="UP000257039"/>
    </source>
</evidence>
<dbReference type="GO" id="GO:0070006">
    <property type="term" value="F:metalloaminopeptidase activity"/>
    <property type="evidence" value="ECO:0007669"/>
    <property type="project" value="InterPro"/>
</dbReference>
<keyword evidence="12" id="KW-1185">Reference proteome</keyword>
<evidence type="ECO:0000256" key="9">
    <source>
        <dbReference type="HAMAP-Rule" id="MF_00181"/>
    </source>
</evidence>
<dbReference type="FunFam" id="3.40.630.10:FF:000004">
    <property type="entry name" value="Probable cytosol aminopeptidase"/>
    <property type="match status" value="1"/>
</dbReference>
<dbReference type="EMBL" id="NDXW01000001">
    <property type="protein sequence ID" value="RDH42951.1"/>
    <property type="molecule type" value="Genomic_DNA"/>
</dbReference>
<accession>A0A4V1IN95</accession>
<keyword evidence="9" id="KW-0963">Cytoplasm</keyword>